<dbReference type="OrthoDB" id="6773263at2759"/>
<dbReference type="GO" id="GO:0004523">
    <property type="term" value="F:RNA-DNA hybrid ribonuclease activity"/>
    <property type="evidence" value="ECO:0007669"/>
    <property type="project" value="UniProtKB-EC"/>
</dbReference>
<feature type="non-terminal residue" evidence="10">
    <location>
        <position position="1"/>
    </location>
</feature>
<keyword evidence="5" id="KW-0540">Nuclease</keyword>
<keyword evidence="8" id="KW-0695">RNA-directed DNA polymerase</keyword>
<comment type="caution">
    <text evidence="10">The sequence shown here is derived from an EMBL/GenBank/DDBJ whole genome shotgun (WGS) entry which is preliminary data.</text>
</comment>
<gene>
    <name evidence="10" type="primary">Ervk18</name>
    <name evidence="10" type="ORF">CORCRI_R10108</name>
</gene>
<dbReference type="InterPro" id="IPR043128">
    <property type="entry name" value="Rev_trsase/Diguanyl_cyclase"/>
</dbReference>
<dbReference type="AlphaFoldDB" id="A0A851LW49"/>
<evidence type="ECO:0000259" key="9">
    <source>
        <dbReference type="PROSITE" id="PS50878"/>
    </source>
</evidence>
<organism evidence="10 11">
    <name type="scientific">Corythaeola cristata</name>
    <name type="common">Great blue turaco</name>
    <dbReference type="NCBI Taxonomy" id="103954"/>
    <lineage>
        <taxon>Eukaryota</taxon>
        <taxon>Metazoa</taxon>
        <taxon>Chordata</taxon>
        <taxon>Craniata</taxon>
        <taxon>Vertebrata</taxon>
        <taxon>Euteleostomi</taxon>
        <taxon>Archelosauria</taxon>
        <taxon>Archosauria</taxon>
        <taxon>Dinosauria</taxon>
        <taxon>Saurischia</taxon>
        <taxon>Theropoda</taxon>
        <taxon>Coelurosauria</taxon>
        <taxon>Aves</taxon>
        <taxon>Neognathae</taxon>
        <taxon>Neoaves</taxon>
        <taxon>Otidimorphae</taxon>
        <taxon>Musophagiformes</taxon>
        <taxon>Musophagidae</taxon>
        <taxon>Corythaeola</taxon>
    </lineage>
</organism>
<keyword evidence="7" id="KW-0378">Hydrolase</keyword>
<keyword evidence="6" id="KW-0255">Endonuclease</keyword>
<dbReference type="GO" id="GO:0003964">
    <property type="term" value="F:RNA-directed DNA polymerase activity"/>
    <property type="evidence" value="ECO:0007669"/>
    <property type="project" value="UniProtKB-KW"/>
</dbReference>
<evidence type="ECO:0000256" key="4">
    <source>
        <dbReference type="ARBA" id="ARBA00022695"/>
    </source>
</evidence>
<dbReference type="PANTHER" id="PTHR41694">
    <property type="entry name" value="ENDOGENOUS RETROVIRUS GROUP K MEMBER POL PROTEIN"/>
    <property type="match status" value="1"/>
</dbReference>
<dbReference type="PROSITE" id="PS50878">
    <property type="entry name" value="RT_POL"/>
    <property type="match status" value="1"/>
</dbReference>
<evidence type="ECO:0000313" key="11">
    <source>
        <dbReference type="Proteomes" id="UP000621168"/>
    </source>
</evidence>
<keyword evidence="4" id="KW-0548">Nucleotidyltransferase</keyword>
<protein>
    <recommendedName>
        <fullName evidence="2">ribonuclease H</fullName>
        <ecNumber evidence="2">3.1.26.4</ecNumber>
    </recommendedName>
</protein>
<accession>A0A851LW49</accession>
<dbReference type="Pfam" id="PF00078">
    <property type="entry name" value="RVT_1"/>
    <property type="match status" value="1"/>
</dbReference>
<dbReference type="EC" id="3.1.26.4" evidence="2"/>
<feature type="domain" description="Reverse transcriptase" evidence="9">
    <location>
        <begin position="19"/>
        <end position="209"/>
    </location>
</feature>
<reference evidence="10" key="1">
    <citation type="submission" date="2019-09" db="EMBL/GenBank/DDBJ databases">
        <title>Bird 10,000 Genomes (B10K) Project - Family phase.</title>
        <authorList>
            <person name="Zhang G."/>
        </authorList>
    </citation>
    <scope>NUCLEOTIDE SEQUENCE</scope>
    <source>
        <strain evidence="10">B10K-CU-031-40</strain>
    </source>
</reference>
<proteinExistence type="inferred from homology"/>
<evidence type="ECO:0000256" key="2">
    <source>
        <dbReference type="ARBA" id="ARBA00012180"/>
    </source>
</evidence>
<keyword evidence="3" id="KW-0808">Transferase</keyword>
<dbReference type="SUPFAM" id="SSF56672">
    <property type="entry name" value="DNA/RNA polymerases"/>
    <property type="match status" value="1"/>
</dbReference>
<dbReference type="EMBL" id="WBMX01005924">
    <property type="protein sequence ID" value="NXC20077.1"/>
    <property type="molecule type" value="Genomic_DNA"/>
</dbReference>
<sequence length="259" mass="29625">WPLTHEKLRMLYELVDKQLQQGHIGPTTSPWNTPVFITKKKNGKWRLLHDLRQVNAVTESMGALQPGLPSPTTIPANWPVTVLDLKDCFFTIPLVERNGPKFAFSIPSVNQSKPMKRYHWVVLPQGMKNSPTICQMYVAQALSGMKLKYPQMLIYHYMDDTLLAEHLQSPDLLARATEETRAALSAHGLQIAPEKVQKEQPWKYLGWKISMSTVQPQRITLRTEIQTLNDLQRLLGSINWVRPLLGIDNIQLSPLFDIL</sequence>
<name>A0A851LW49_CORCR</name>
<dbReference type="Gene3D" id="3.10.10.10">
    <property type="entry name" value="HIV Type 1 Reverse Transcriptase, subunit A, domain 1"/>
    <property type="match status" value="1"/>
</dbReference>
<dbReference type="InterPro" id="IPR000477">
    <property type="entry name" value="RT_dom"/>
</dbReference>
<feature type="non-terminal residue" evidence="10">
    <location>
        <position position="259"/>
    </location>
</feature>
<dbReference type="Gene3D" id="3.30.70.270">
    <property type="match status" value="2"/>
</dbReference>
<evidence type="ECO:0000256" key="1">
    <source>
        <dbReference type="ARBA" id="ARBA00010879"/>
    </source>
</evidence>
<dbReference type="Proteomes" id="UP000621168">
    <property type="component" value="Unassembled WGS sequence"/>
</dbReference>
<comment type="similarity">
    <text evidence="1">Belongs to the beta type-B retroviral polymerase family. HERV class-II K(HML-2) pol subfamily.</text>
</comment>
<evidence type="ECO:0000256" key="6">
    <source>
        <dbReference type="ARBA" id="ARBA00022759"/>
    </source>
</evidence>
<dbReference type="InterPro" id="IPR010661">
    <property type="entry name" value="RVT_thumb"/>
</dbReference>
<dbReference type="Pfam" id="PF06817">
    <property type="entry name" value="RVT_thumb"/>
    <property type="match status" value="1"/>
</dbReference>
<dbReference type="GO" id="GO:0035613">
    <property type="term" value="F:RNA stem-loop binding"/>
    <property type="evidence" value="ECO:0007669"/>
    <property type="project" value="TreeGrafter"/>
</dbReference>
<dbReference type="PANTHER" id="PTHR41694:SF3">
    <property type="entry name" value="RNA-DIRECTED DNA POLYMERASE-RELATED"/>
    <property type="match status" value="1"/>
</dbReference>
<evidence type="ECO:0000313" key="10">
    <source>
        <dbReference type="EMBL" id="NXC20077.1"/>
    </source>
</evidence>
<dbReference type="InterPro" id="IPR043502">
    <property type="entry name" value="DNA/RNA_pol_sf"/>
</dbReference>
<evidence type="ECO:0000256" key="7">
    <source>
        <dbReference type="ARBA" id="ARBA00022801"/>
    </source>
</evidence>
<evidence type="ECO:0000256" key="3">
    <source>
        <dbReference type="ARBA" id="ARBA00022679"/>
    </source>
</evidence>
<evidence type="ECO:0000256" key="5">
    <source>
        <dbReference type="ARBA" id="ARBA00022722"/>
    </source>
</evidence>
<evidence type="ECO:0000256" key="8">
    <source>
        <dbReference type="ARBA" id="ARBA00022918"/>
    </source>
</evidence>
<keyword evidence="11" id="KW-1185">Reference proteome</keyword>